<evidence type="ECO:0000313" key="3">
    <source>
        <dbReference type="Proteomes" id="UP000006764"/>
    </source>
</evidence>
<feature type="domain" description="Reverse transcriptase" evidence="1">
    <location>
        <begin position="1"/>
        <end position="102"/>
    </location>
</feature>
<dbReference type="InterPro" id="IPR000477">
    <property type="entry name" value="RT_dom"/>
</dbReference>
<dbReference type="GO" id="GO:0003964">
    <property type="term" value="F:RNA-directed DNA polymerase activity"/>
    <property type="evidence" value="ECO:0007669"/>
    <property type="project" value="UniProtKB-KW"/>
</dbReference>
<keyword evidence="2" id="KW-0695">RNA-directed DNA polymerase</keyword>
<evidence type="ECO:0000313" key="2">
    <source>
        <dbReference type="EMBL" id="AJD47089.1"/>
    </source>
</evidence>
<dbReference type="EMBL" id="CP004387">
    <property type="protein sequence ID" value="AJD47089.1"/>
    <property type="molecule type" value="Genomic_DNA"/>
</dbReference>
<sequence length="222" mass="26464">MSGNNHHCTHYVLDLWVHQWRQRHARGEVYIVRYADDFVLGFQYKSDGHALYTALVRRLTQFGLRLHPDKTRLIEFGRFALANRKEQGKGKPEPFDFLGFTHLCAVRRDGCFTVRRHTIAKRQRATLLRIKEWLRRNLMVNVHDQGRWLRKVLTGLVNYYGVPGNGVSLQAFRTEICRHWCKALRRRGNKRPISWVNMTKHIKRWIPTVRIVHPYPNQRWCG</sequence>
<dbReference type="SUPFAM" id="SSF56672">
    <property type="entry name" value="DNA/RNA polymerases"/>
    <property type="match status" value="1"/>
</dbReference>
<organism evidence="2 3">
    <name type="scientific">Isoalcanivorax pacificus W11-5</name>
    <dbReference type="NCBI Taxonomy" id="391936"/>
    <lineage>
        <taxon>Bacteria</taxon>
        <taxon>Pseudomonadati</taxon>
        <taxon>Pseudomonadota</taxon>
        <taxon>Gammaproteobacteria</taxon>
        <taxon>Oceanospirillales</taxon>
        <taxon>Alcanivoracaceae</taxon>
        <taxon>Isoalcanivorax</taxon>
    </lineage>
</organism>
<evidence type="ECO:0000259" key="1">
    <source>
        <dbReference type="PROSITE" id="PS50878"/>
    </source>
</evidence>
<dbReference type="KEGG" id="apac:S7S_03335"/>
<gene>
    <name evidence="2" type="ORF">S7S_03335</name>
</gene>
<accession>A0A0B4XG80</accession>
<dbReference type="HOGENOM" id="CLU_013584_6_1_6"/>
<reference evidence="2 3" key="1">
    <citation type="journal article" date="2012" name="J. Bacteriol.">
        <title>Genome sequence of an alkane-degrading bacterium, Alcanivorax pacificus type strain W11-5, isolated from deep sea sediment.</title>
        <authorList>
            <person name="Lai Q."/>
            <person name="Shao Z."/>
        </authorList>
    </citation>
    <scope>NUCLEOTIDE SEQUENCE [LARGE SCALE GENOMIC DNA]</scope>
    <source>
        <strain evidence="2 3">W11-5</strain>
    </source>
</reference>
<dbReference type="PROSITE" id="PS50878">
    <property type="entry name" value="RT_POL"/>
    <property type="match status" value="1"/>
</dbReference>
<dbReference type="InterPro" id="IPR043502">
    <property type="entry name" value="DNA/RNA_pol_sf"/>
</dbReference>
<name>A0A0B4XG80_9GAMM</name>
<dbReference type="Pfam" id="PF00078">
    <property type="entry name" value="RVT_1"/>
    <property type="match status" value="1"/>
</dbReference>
<keyword evidence="3" id="KW-1185">Reference proteome</keyword>
<dbReference type="Proteomes" id="UP000006764">
    <property type="component" value="Chromosome"/>
</dbReference>
<keyword evidence="2" id="KW-0808">Transferase</keyword>
<protein>
    <submittedName>
        <fullName evidence="2">RNA-directed DNA polymerase</fullName>
    </submittedName>
</protein>
<proteinExistence type="predicted"/>
<dbReference type="AlphaFoldDB" id="A0A0B4XG80"/>
<keyword evidence="2" id="KW-0548">Nucleotidyltransferase</keyword>
<dbReference type="STRING" id="391936.S7S_03335"/>